<proteinExistence type="predicted"/>
<evidence type="ECO:0000313" key="3">
    <source>
        <dbReference type="Proteomes" id="UP000007431"/>
    </source>
</evidence>
<protein>
    <submittedName>
        <fullName evidence="2">Expressed protein</fullName>
    </submittedName>
</protein>
<feature type="region of interest" description="Disordered" evidence="1">
    <location>
        <begin position="101"/>
        <end position="197"/>
    </location>
</feature>
<dbReference type="InParanoid" id="D8QB19"/>
<feature type="region of interest" description="Disordered" evidence="1">
    <location>
        <begin position="1"/>
        <end position="21"/>
    </location>
</feature>
<evidence type="ECO:0000256" key="1">
    <source>
        <dbReference type="SAM" id="MobiDB-lite"/>
    </source>
</evidence>
<sequence length="197" mass="21453">MSKVTGDLSQCFHPPQNDSEKDASHAIALLSQIPVPCKTLGSPPILRIAISPTTDAVASEVPIMDKSRLESLAAAINLQDVLHRIVANVVRIAEPHAPAASELVSPGAPLSPPTTPERKAVRPRRSREKAPKTNEQTRYNLRPRQKDIPTGPITRSKQAKATTERRCKSLVRLGKRSYTDNDGVGAQTRPKRPRTVA</sequence>
<reference evidence="2 3" key="1">
    <citation type="journal article" date="2010" name="Nat. Biotechnol.">
        <title>Genome sequence of the model mushroom Schizophyllum commune.</title>
        <authorList>
            <person name="Ohm R.A."/>
            <person name="de Jong J.F."/>
            <person name="Lugones L.G."/>
            <person name="Aerts A."/>
            <person name="Kothe E."/>
            <person name="Stajich J.E."/>
            <person name="de Vries R.P."/>
            <person name="Record E."/>
            <person name="Levasseur A."/>
            <person name="Baker S.E."/>
            <person name="Bartholomew K.A."/>
            <person name="Coutinho P.M."/>
            <person name="Erdmann S."/>
            <person name="Fowler T.J."/>
            <person name="Gathman A.C."/>
            <person name="Lombard V."/>
            <person name="Henrissat B."/>
            <person name="Knabe N."/>
            <person name="Kuees U."/>
            <person name="Lilly W.W."/>
            <person name="Lindquist E."/>
            <person name="Lucas S."/>
            <person name="Magnuson J.K."/>
            <person name="Piumi F."/>
            <person name="Raudaskoski M."/>
            <person name="Salamov A."/>
            <person name="Schmutz J."/>
            <person name="Schwarze F.W.M.R."/>
            <person name="vanKuyk P.A."/>
            <person name="Horton J.S."/>
            <person name="Grigoriev I.V."/>
            <person name="Woesten H.A.B."/>
        </authorList>
    </citation>
    <scope>NUCLEOTIDE SEQUENCE [LARGE SCALE GENOMIC DNA]</scope>
    <source>
        <strain evidence="3">H4-8 / FGSC 9210</strain>
    </source>
</reference>
<dbReference type="VEuPathDB" id="FungiDB:SCHCODRAFT_02548435"/>
<dbReference type="EMBL" id="GL377309">
    <property type="protein sequence ID" value="EFI94278.1"/>
    <property type="molecule type" value="Genomic_DNA"/>
</dbReference>
<gene>
    <name evidence="2" type="ORF">SCHCODRAFT_85665</name>
</gene>
<keyword evidence="3" id="KW-1185">Reference proteome</keyword>
<dbReference type="AlphaFoldDB" id="D8QB19"/>
<accession>D8QB19</accession>
<dbReference type="HOGENOM" id="CLU_1384876_0_0_1"/>
<evidence type="ECO:0000313" key="2">
    <source>
        <dbReference type="EMBL" id="EFI94278.1"/>
    </source>
</evidence>
<organism evidence="3">
    <name type="scientific">Schizophyllum commune (strain H4-8 / FGSC 9210)</name>
    <name type="common">Split gill fungus</name>
    <dbReference type="NCBI Taxonomy" id="578458"/>
    <lineage>
        <taxon>Eukaryota</taxon>
        <taxon>Fungi</taxon>
        <taxon>Dikarya</taxon>
        <taxon>Basidiomycota</taxon>
        <taxon>Agaricomycotina</taxon>
        <taxon>Agaricomycetes</taxon>
        <taxon>Agaricomycetidae</taxon>
        <taxon>Agaricales</taxon>
        <taxon>Schizophyllaceae</taxon>
        <taxon>Schizophyllum</taxon>
    </lineage>
</organism>
<name>D8QB19_SCHCM</name>
<dbReference type="Proteomes" id="UP000007431">
    <property type="component" value="Unassembled WGS sequence"/>
</dbReference>